<dbReference type="PANTHER" id="PTHR43377:SF1">
    <property type="entry name" value="BILIVERDIN REDUCTASE A"/>
    <property type="match status" value="1"/>
</dbReference>
<dbReference type="InterPro" id="IPR051450">
    <property type="entry name" value="Gfo/Idh/MocA_Oxidoreductases"/>
</dbReference>
<dbReference type="InterPro" id="IPR055170">
    <property type="entry name" value="GFO_IDH_MocA-like_dom"/>
</dbReference>
<dbReference type="Gene3D" id="3.40.50.720">
    <property type="entry name" value="NAD(P)-binding Rossmann-like Domain"/>
    <property type="match status" value="1"/>
</dbReference>
<dbReference type="Pfam" id="PF22725">
    <property type="entry name" value="GFO_IDH_MocA_C3"/>
    <property type="match status" value="1"/>
</dbReference>
<evidence type="ECO:0000256" key="1">
    <source>
        <dbReference type="ARBA" id="ARBA00023027"/>
    </source>
</evidence>
<name>A0A9D2LCL3_9MICO</name>
<dbReference type="PANTHER" id="PTHR43377">
    <property type="entry name" value="BILIVERDIN REDUCTASE A"/>
    <property type="match status" value="1"/>
</dbReference>
<evidence type="ECO:0000259" key="3">
    <source>
        <dbReference type="Pfam" id="PF22725"/>
    </source>
</evidence>
<accession>A0A9D2LCL3</accession>
<dbReference type="InterPro" id="IPR036291">
    <property type="entry name" value="NAD(P)-bd_dom_sf"/>
</dbReference>
<reference evidence="4" key="2">
    <citation type="submission" date="2021-04" db="EMBL/GenBank/DDBJ databases">
        <authorList>
            <person name="Gilroy R."/>
        </authorList>
    </citation>
    <scope>NUCLEOTIDE SEQUENCE</scope>
    <source>
        <strain evidence="4">ChiHjej13B12-24818</strain>
    </source>
</reference>
<gene>
    <name evidence="4" type="ORF">H9786_06600</name>
</gene>
<dbReference type="InterPro" id="IPR000683">
    <property type="entry name" value="Gfo/Idh/MocA-like_OxRdtase_N"/>
</dbReference>
<dbReference type="Proteomes" id="UP000823823">
    <property type="component" value="Unassembled WGS sequence"/>
</dbReference>
<evidence type="ECO:0000259" key="2">
    <source>
        <dbReference type="Pfam" id="PF01408"/>
    </source>
</evidence>
<dbReference type="AlphaFoldDB" id="A0A9D2LCL3"/>
<evidence type="ECO:0000313" key="5">
    <source>
        <dbReference type="Proteomes" id="UP000823823"/>
    </source>
</evidence>
<feature type="domain" description="Gfo/Idh/MocA-like oxidoreductase N-terminal" evidence="2">
    <location>
        <begin position="3"/>
        <end position="119"/>
    </location>
</feature>
<dbReference type="SUPFAM" id="SSF51735">
    <property type="entry name" value="NAD(P)-binding Rossmann-fold domains"/>
    <property type="match status" value="1"/>
</dbReference>
<proteinExistence type="predicted"/>
<dbReference type="Pfam" id="PF01408">
    <property type="entry name" value="GFO_IDH_MocA"/>
    <property type="match status" value="1"/>
</dbReference>
<organism evidence="4 5">
    <name type="scientific">Candidatus Brachybacterium merdavium</name>
    <dbReference type="NCBI Taxonomy" id="2838513"/>
    <lineage>
        <taxon>Bacteria</taxon>
        <taxon>Bacillati</taxon>
        <taxon>Actinomycetota</taxon>
        <taxon>Actinomycetes</taxon>
        <taxon>Micrococcales</taxon>
        <taxon>Dermabacteraceae</taxon>
        <taxon>Brachybacterium</taxon>
    </lineage>
</organism>
<comment type="caution">
    <text evidence="4">The sequence shown here is derived from an EMBL/GenBank/DDBJ whole genome shotgun (WGS) entry which is preliminary data.</text>
</comment>
<feature type="domain" description="GFO/IDH/MocA-like oxidoreductase" evidence="3">
    <location>
        <begin position="130"/>
        <end position="260"/>
    </location>
</feature>
<reference evidence="4" key="1">
    <citation type="journal article" date="2021" name="PeerJ">
        <title>Extensive microbial diversity within the chicken gut microbiome revealed by metagenomics and culture.</title>
        <authorList>
            <person name="Gilroy R."/>
            <person name="Ravi A."/>
            <person name="Getino M."/>
            <person name="Pursley I."/>
            <person name="Horton D.L."/>
            <person name="Alikhan N.F."/>
            <person name="Baker D."/>
            <person name="Gharbi K."/>
            <person name="Hall N."/>
            <person name="Watson M."/>
            <person name="Adriaenssens E.M."/>
            <person name="Foster-Nyarko E."/>
            <person name="Jarju S."/>
            <person name="Secka A."/>
            <person name="Antonio M."/>
            <person name="Oren A."/>
            <person name="Chaudhuri R.R."/>
            <person name="La Ragione R."/>
            <person name="Hildebrand F."/>
            <person name="Pallen M.J."/>
        </authorList>
    </citation>
    <scope>NUCLEOTIDE SEQUENCE</scope>
    <source>
        <strain evidence="4">ChiHjej13B12-24818</strain>
    </source>
</reference>
<evidence type="ECO:0000313" key="4">
    <source>
        <dbReference type="EMBL" id="HJB10187.1"/>
    </source>
</evidence>
<dbReference type="Gene3D" id="3.30.360.10">
    <property type="entry name" value="Dihydrodipicolinate Reductase, domain 2"/>
    <property type="match status" value="1"/>
</dbReference>
<dbReference type="EMBL" id="DWZH01000045">
    <property type="protein sequence ID" value="HJB10187.1"/>
    <property type="molecule type" value="Genomic_DNA"/>
</dbReference>
<sequence length="333" mass="35691">MMKVAILGAAHPHVDYALAEVAQRDELELVAASEPDPQLREKFLSGVSAPLYDTPQQLLEAHDVDVALIAGIYSHRAEATVAALRAGAHVLADKPLCTSLEQLEAIREAASKTGRHVSIVFEKRFYPATLALRRLIADGVLGPIAMVASTGPHKLNQPTRPAWFLDPATYGGIAGDLPIHDIDLVLDLAGEQQGARPTGTVSAHVGNARAEDHPGFDDHVALLMRAGQVPATIEANWLGPEAADVHGHYRMRVTGSLGTAEVDWAYHRLTVTTHSRETWDEPLEGAQRPAQYFFDAVLAGQEPVITTSASLLATEVALKAQRSAEAGGALQQF</sequence>
<keyword evidence="1" id="KW-0520">NAD</keyword>
<dbReference type="GO" id="GO:0000166">
    <property type="term" value="F:nucleotide binding"/>
    <property type="evidence" value="ECO:0007669"/>
    <property type="project" value="InterPro"/>
</dbReference>
<protein>
    <submittedName>
        <fullName evidence="4">Gfo/Idh/MocA family oxidoreductase</fullName>
    </submittedName>
</protein>
<dbReference type="SUPFAM" id="SSF55347">
    <property type="entry name" value="Glyceraldehyde-3-phosphate dehydrogenase-like, C-terminal domain"/>
    <property type="match status" value="1"/>
</dbReference>